<dbReference type="Pfam" id="PF13832">
    <property type="entry name" value="zf-HC5HC2H_2"/>
    <property type="match status" value="1"/>
</dbReference>
<evidence type="ECO:0000256" key="17">
    <source>
        <dbReference type="SAM" id="MobiDB-lite"/>
    </source>
</evidence>
<keyword evidence="10" id="KW-0223">Dioxygenase</keyword>
<keyword evidence="6" id="KW-0677">Repeat</keyword>
<feature type="region of interest" description="Disordered" evidence="17">
    <location>
        <begin position="1"/>
        <end position="50"/>
    </location>
</feature>
<dbReference type="Pfam" id="PF18104">
    <property type="entry name" value="Tudor_2"/>
    <property type="match status" value="1"/>
</dbReference>
<feature type="domain" description="JmjN" evidence="18">
    <location>
        <begin position="93"/>
        <end position="135"/>
    </location>
</feature>
<dbReference type="PROSITE" id="PS51183">
    <property type="entry name" value="JMJN"/>
    <property type="match status" value="1"/>
</dbReference>
<reference evidence="21" key="3">
    <citation type="submission" date="2025-09" db="UniProtKB">
        <authorList>
            <consortium name="Ensembl"/>
        </authorList>
    </citation>
    <scope>IDENTIFICATION</scope>
</reference>
<keyword evidence="8" id="KW-0862">Zinc</keyword>
<feature type="region of interest" description="Disordered" evidence="17">
    <location>
        <begin position="69"/>
        <end position="89"/>
    </location>
</feature>
<dbReference type="Pfam" id="PF02373">
    <property type="entry name" value="JmjC"/>
    <property type="match status" value="1"/>
</dbReference>
<keyword evidence="22" id="KW-1185">Reference proteome</keyword>
<evidence type="ECO:0000259" key="20">
    <source>
        <dbReference type="PROSITE" id="PS51805"/>
    </source>
</evidence>
<dbReference type="Pfam" id="PF13831">
    <property type="entry name" value="PHD_2"/>
    <property type="match status" value="1"/>
</dbReference>
<dbReference type="SMART" id="SM00249">
    <property type="entry name" value="PHD"/>
    <property type="match status" value="2"/>
</dbReference>
<dbReference type="InterPro" id="IPR013083">
    <property type="entry name" value="Znf_RING/FYVE/PHD"/>
</dbReference>
<feature type="region of interest" description="Disordered" evidence="17">
    <location>
        <begin position="1001"/>
        <end position="1067"/>
    </location>
</feature>
<keyword evidence="13" id="KW-0805">Transcription regulation</keyword>
<evidence type="ECO:0000256" key="8">
    <source>
        <dbReference type="ARBA" id="ARBA00022833"/>
    </source>
</evidence>
<protein>
    <recommendedName>
        <fullName evidence="4">[histone H3]-trimethyl-L-lysine(9) demethylase</fullName>
        <ecNumber evidence="4">1.14.11.66</ecNumber>
    </recommendedName>
</protein>
<evidence type="ECO:0000259" key="19">
    <source>
        <dbReference type="PROSITE" id="PS51184"/>
    </source>
</evidence>
<dbReference type="GO" id="GO:0005634">
    <property type="term" value="C:nucleus"/>
    <property type="evidence" value="ECO:0007669"/>
    <property type="project" value="UniProtKB-SubCell"/>
</dbReference>
<dbReference type="SUPFAM" id="SSF63748">
    <property type="entry name" value="Tudor/PWWP/MBT"/>
    <property type="match status" value="2"/>
</dbReference>
<evidence type="ECO:0000256" key="10">
    <source>
        <dbReference type="ARBA" id="ARBA00022964"/>
    </source>
</evidence>
<evidence type="ECO:0000256" key="3">
    <source>
        <dbReference type="ARBA" id="ARBA00009711"/>
    </source>
</evidence>
<keyword evidence="12" id="KW-0408">Iron</keyword>
<sequence>MATDKPINLVPAPPDPAPASRPALSSTATQDQIPSQEPTITETPDAAVTSEHDVASTLILSQPANIAPGLAPGSEVPPAPVPPVSAKNPSCKIMTFRPTMEEFKDFAKYIAYMESQGAHRAGLAKVIPPEGWKPRKSYDTIEDMVIPAPIMQVVTGQSGLFTQYNIQKKSMTVGDYRKLANSKKYCTPRHKDFDDLERKYWKNLTFVSPIYGADVSGSIYDEDIHEWNIGHLNTLLDMVEQECGIVIEGVNTPYLYFGMWKTTFAWHTEDMDLYSINYLHFGQPKSWYTVPPEHGKRLERLAQGFFPGSSQGCDAFLRHKMTLISPSILKKYGIPFDRVTQNEGEFMITFPYGYHAGFNHGFNCAESTNFATLRWVDYGKMATQCTCRKDMVKISMDVFVRCLQPDRYEQWKQGKDITVLDHLKATELSSPELESWRQHRVAYRENLLRRAMQKMKQFRRLKLEEVKVLAEEGIELNATEYQRQVEGREAQRRQEREDRLAREAMMTLEAMEREEQEAAEAAAKAAGTPGVEGEDDMTNTEKKKQKKTKKMSNIHNSITGFEEAFEQFATSGSNNSNNAMTDSQASYTKVKMPTEVKKSRRHPLSKPPMRSPLSIVKQDPTNDKDLSSPMPLHSDMKKQQHLWQNHSPNFLAEKAFNAAVAALQPYCAVCSLFCPYTKHTPTPGHGSLTRPLVPEMCFSVGANTEPPPTNYHSGEDGKSLLLRCSSCEMQVHASCYGVKPDSVSDSWMCSRCNTYTYFASAVFYRVSFAVSHRWVHVICGIAVAEARFVNVIKREPVDVTAVPETRKNLKCVFCHGNNANQNHGACIQCSYENCATSFHVTCAQIAGVHMTPADWPYVVSVTCHKHKRVPPKVSSNPTLGQRVIGRSSDGWYYHCTIIGIATQTFYEVNFDDGSYCDNLHPENILSHDCLRNGPPEVGELIVVSTPEGQVLNASFVKQHTNKLYQVEFYDQTQLMVKQSEIHQLDQELPKRVRTRLAVPVPAEEVSSADEAQAAKRRRLPSSSSTLASDPTLTPQTNPIRSTLNSDPLLSAPSPPQPMSDSYTPSSGYVSYMETLLHSHFPQDDGSGPLY</sequence>
<dbReference type="AlphaFoldDB" id="A0A7N6BEI5"/>
<dbReference type="GO" id="GO:0010468">
    <property type="term" value="P:regulation of gene expression"/>
    <property type="evidence" value="ECO:0007669"/>
    <property type="project" value="TreeGrafter"/>
</dbReference>
<dbReference type="InterPro" id="IPR019787">
    <property type="entry name" value="Znf_PHD-finger"/>
</dbReference>
<organism evidence="21 22">
    <name type="scientific">Anabas testudineus</name>
    <name type="common">Climbing perch</name>
    <name type="synonym">Anthias testudineus</name>
    <dbReference type="NCBI Taxonomy" id="64144"/>
    <lineage>
        <taxon>Eukaryota</taxon>
        <taxon>Metazoa</taxon>
        <taxon>Chordata</taxon>
        <taxon>Craniata</taxon>
        <taxon>Vertebrata</taxon>
        <taxon>Euteleostomi</taxon>
        <taxon>Actinopterygii</taxon>
        <taxon>Neopterygii</taxon>
        <taxon>Teleostei</taxon>
        <taxon>Neoteleostei</taxon>
        <taxon>Acanthomorphata</taxon>
        <taxon>Anabantaria</taxon>
        <taxon>Anabantiformes</taxon>
        <taxon>Anabantoidei</taxon>
        <taxon>Anabantidae</taxon>
        <taxon>Anabas</taxon>
    </lineage>
</organism>
<keyword evidence="9" id="KW-0156">Chromatin regulator</keyword>
<feature type="domain" description="PHD-type" evidence="20">
    <location>
        <begin position="746"/>
        <end position="867"/>
    </location>
</feature>
<feature type="compositionally biased region" description="Polar residues" evidence="17">
    <location>
        <begin position="1058"/>
        <end position="1067"/>
    </location>
</feature>
<dbReference type="PANTHER" id="PTHR10694">
    <property type="entry name" value="LYSINE-SPECIFIC DEMETHYLASE"/>
    <property type="match status" value="1"/>
</dbReference>
<dbReference type="GO" id="GO:0000785">
    <property type="term" value="C:chromatin"/>
    <property type="evidence" value="ECO:0007669"/>
    <property type="project" value="TreeGrafter"/>
</dbReference>
<dbReference type="FunFam" id="3.10.330.70:FF:000001">
    <property type="entry name" value="Putative lysine-specific demethylase 4a"/>
    <property type="match status" value="1"/>
</dbReference>
<evidence type="ECO:0000256" key="15">
    <source>
        <dbReference type="ARBA" id="ARBA00023242"/>
    </source>
</evidence>
<dbReference type="Gene3D" id="2.30.30.140">
    <property type="match status" value="1"/>
</dbReference>
<feature type="compositionally biased region" description="Polar residues" evidence="17">
    <location>
        <begin position="29"/>
        <end position="42"/>
    </location>
</feature>
<evidence type="ECO:0000256" key="9">
    <source>
        <dbReference type="ARBA" id="ARBA00022853"/>
    </source>
</evidence>
<evidence type="ECO:0000256" key="14">
    <source>
        <dbReference type="ARBA" id="ARBA00023163"/>
    </source>
</evidence>
<evidence type="ECO:0000256" key="4">
    <source>
        <dbReference type="ARBA" id="ARBA00012900"/>
    </source>
</evidence>
<dbReference type="InterPro" id="IPR034732">
    <property type="entry name" value="EPHD"/>
</dbReference>
<feature type="compositionally biased region" description="Polar residues" evidence="17">
    <location>
        <begin position="1020"/>
        <end position="1047"/>
    </location>
</feature>
<dbReference type="InterPro" id="IPR003347">
    <property type="entry name" value="JmjC_dom"/>
</dbReference>
<keyword evidence="15" id="KW-0539">Nucleus</keyword>
<dbReference type="Gene3D" id="2.60.120.650">
    <property type="entry name" value="Cupin"/>
    <property type="match status" value="1"/>
</dbReference>
<keyword evidence="14" id="KW-0804">Transcription</keyword>
<dbReference type="GO" id="GO:0140684">
    <property type="term" value="F:histone H3K9me2/H3K9me3 demethylase activity"/>
    <property type="evidence" value="ECO:0007669"/>
    <property type="project" value="UniProtKB-EC"/>
</dbReference>
<evidence type="ECO:0000256" key="6">
    <source>
        <dbReference type="ARBA" id="ARBA00022737"/>
    </source>
</evidence>
<dbReference type="InterPro" id="IPR011011">
    <property type="entry name" value="Znf_FYVE_PHD"/>
</dbReference>
<evidence type="ECO:0000256" key="16">
    <source>
        <dbReference type="ARBA" id="ARBA00049349"/>
    </source>
</evidence>
<gene>
    <name evidence="21" type="primary">KDM4B</name>
</gene>
<dbReference type="Proteomes" id="UP000265040">
    <property type="component" value="Chromosome 4"/>
</dbReference>
<evidence type="ECO:0000256" key="11">
    <source>
        <dbReference type="ARBA" id="ARBA00023002"/>
    </source>
</evidence>
<dbReference type="GeneTree" id="ENSGT00940000159248"/>
<dbReference type="Gene3D" id="3.30.40.10">
    <property type="entry name" value="Zinc/RING finger domain, C3HC4 (zinc finger)"/>
    <property type="match status" value="1"/>
</dbReference>
<dbReference type="SMART" id="SM00545">
    <property type="entry name" value="JmjN"/>
    <property type="match status" value="1"/>
</dbReference>
<evidence type="ECO:0000259" key="18">
    <source>
        <dbReference type="PROSITE" id="PS51183"/>
    </source>
</evidence>
<keyword evidence="11" id="KW-0560">Oxidoreductase</keyword>
<feature type="compositionally biased region" description="Polar residues" evidence="17">
    <location>
        <begin position="572"/>
        <end position="587"/>
    </location>
</feature>
<dbReference type="Gene3D" id="3.10.330.70">
    <property type="match status" value="1"/>
</dbReference>
<comment type="subcellular location">
    <subcellularLocation>
        <location evidence="2">Nucleus</location>
    </subcellularLocation>
</comment>
<dbReference type="InterPro" id="IPR002999">
    <property type="entry name" value="Tudor"/>
</dbReference>
<dbReference type="GO" id="GO:0008270">
    <property type="term" value="F:zinc ion binding"/>
    <property type="evidence" value="ECO:0007669"/>
    <property type="project" value="UniProtKB-KW"/>
</dbReference>
<proteinExistence type="inferred from homology"/>
<keyword evidence="5" id="KW-0479">Metal-binding</keyword>
<feature type="region of interest" description="Disordered" evidence="17">
    <location>
        <begin position="515"/>
        <end position="552"/>
    </location>
</feature>
<evidence type="ECO:0000256" key="1">
    <source>
        <dbReference type="ARBA" id="ARBA00001954"/>
    </source>
</evidence>
<evidence type="ECO:0000313" key="21">
    <source>
        <dbReference type="Ensembl" id="ENSATEP00000061204.1"/>
    </source>
</evidence>
<dbReference type="FunFam" id="2.60.120.650:FF:000003">
    <property type="entry name" value="Lysine-specific demethylase 4D"/>
    <property type="match status" value="1"/>
</dbReference>
<evidence type="ECO:0000256" key="12">
    <source>
        <dbReference type="ARBA" id="ARBA00023004"/>
    </source>
</evidence>
<dbReference type="SMART" id="SM00333">
    <property type="entry name" value="TUDOR"/>
    <property type="match status" value="2"/>
</dbReference>
<feature type="region of interest" description="Disordered" evidence="17">
    <location>
        <begin position="572"/>
        <end position="627"/>
    </location>
</feature>
<evidence type="ECO:0000256" key="13">
    <source>
        <dbReference type="ARBA" id="ARBA00023015"/>
    </source>
</evidence>
<dbReference type="Pfam" id="PF02375">
    <property type="entry name" value="JmjN"/>
    <property type="match status" value="1"/>
</dbReference>
<accession>A0A7N6BEI5</accession>
<evidence type="ECO:0000256" key="2">
    <source>
        <dbReference type="ARBA" id="ARBA00004123"/>
    </source>
</evidence>
<dbReference type="SUPFAM" id="SSF57903">
    <property type="entry name" value="FYVE/PHD zinc finger"/>
    <property type="match status" value="1"/>
</dbReference>
<comment type="cofactor">
    <cofactor evidence="1">
        <name>Fe(2+)</name>
        <dbReference type="ChEBI" id="CHEBI:29033"/>
    </cofactor>
</comment>
<feature type="domain" description="JmjC" evidence="19">
    <location>
        <begin position="221"/>
        <end position="387"/>
    </location>
</feature>
<dbReference type="PROSITE" id="PS51184">
    <property type="entry name" value="JMJC"/>
    <property type="match status" value="1"/>
</dbReference>
<dbReference type="SUPFAM" id="SSF51197">
    <property type="entry name" value="Clavaminate synthase-like"/>
    <property type="match status" value="1"/>
</dbReference>
<evidence type="ECO:0000256" key="7">
    <source>
        <dbReference type="ARBA" id="ARBA00022771"/>
    </source>
</evidence>
<dbReference type="InterPro" id="IPR001965">
    <property type="entry name" value="Znf_PHD"/>
</dbReference>
<dbReference type="PANTHER" id="PTHR10694:SF7">
    <property type="entry name" value="[HISTONE H3]-TRIMETHYL-L-LYSINE(9) DEMETHYLASE"/>
    <property type="match status" value="1"/>
</dbReference>
<reference evidence="21" key="1">
    <citation type="submission" date="2021-04" db="EMBL/GenBank/DDBJ databases">
        <authorList>
            <consortium name="Wellcome Sanger Institute Data Sharing"/>
        </authorList>
    </citation>
    <scope>NUCLEOTIDE SEQUENCE [LARGE SCALE GENOMIC DNA]</scope>
</reference>
<dbReference type="PROSITE" id="PS51805">
    <property type="entry name" value="EPHD"/>
    <property type="match status" value="1"/>
</dbReference>
<dbReference type="SMART" id="SM00558">
    <property type="entry name" value="JmjC"/>
    <property type="match status" value="1"/>
</dbReference>
<feature type="compositionally biased region" description="Basic residues" evidence="17">
    <location>
        <begin position="543"/>
        <end position="552"/>
    </location>
</feature>
<dbReference type="InterPro" id="IPR040477">
    <property type="entry name" value="KDM4-like_Tudor"/>
</dbReference>
<comment type="similarity">
    <text evidence="3">Belongs to the JHDM3 histone demethylase family.</text>
</comment>
<dbReference type="EC" id="1.14.11.66" evidence="4"/>
<evidence type="ECO:0000256" key="5">
    <source>
        <dbReference type="ARBA" id="ARBA00022723"/>
    </source>
</evidence>
<name>A0A7N6BEI5_ANATE</name>
<keyword evidence="7" id="KW-0863">Zinc-finger</keyword>
<dbReference type="Ensembl" id="ENSATET00000042201.2">
    <property type="protein sequence ID" value="ENSATEP00000061204.1"/>
    <property type="gene ID" value="ENSATEG00000014343.3"/>
</dbReference>
<evidence type="ECO:0000313" key="22">
    <source>
        <dbReference type="Proteomes" id="UP000265040"/>
    </source>
</evidence>
<dbReference type="InterPro" id="IPR003349">
    <property type="entry name" value="JmjN"/>
</dbReference>
<reference evidence="21" key="2">
    <citation type="submission" date="2025-08" db="UniProtKB">
        <authorList>
            <consortium name="Ensembl"/>
        </authorList>
    </citation>
    <scope>IDENTIFICATION</scope>
</reference>
<comment type="catalytic activity">
    <reaction evidence="16">
        <text>N(6),N(6),N(6)-trimethyl-L-lysyl(9)-[histone H3] + 2 2-oxoglutarate + 2 O2 = N(6)-methyl-L-lysyl(9)-[histone H3] + 2 formaldehyde + 2 succinate + 2 CO2</text>
        <dbReference type="Rhea" id="RHEA:60200"/>
        <dbReference type="Rhea" id="RHEA-COMP:15538"/>
        <dbReference type="Rhea" id="RHEA-COMP:15542"/>
        <dbReference type="ChEBI" id="CHEBI:15379"/>
        <dbReference type="ChEBI" id="CHEBI:16526"/>
        <dbReference type="ChEBI" id="CHEBI:16810"/>
        <dbReference type="ChEBI" id="CHEBI:16842"/>
        <dbReference type="ChEBI" id="CHEBI:30031"/>
        <dbReference type="ChEBI" id="CHEBI:61929"/>
        <dbReference type="ChEBI" id="CHEBI:61961"/>
        <dbReference type="EC" id="1.14.11.66"/>
    </reaction>
</comment>